<evidence type="ECO:0000259" key="11">
    <source>
        <dbReference type="PROSITE" id="PS50206"/>
    </source>
</evidence>
<feature type="non-terminal residue" evidence="13">
    <location>
        <position position="1"/>
    </location>
</feature>
<dbReference type="GeneID" id="104966452"/>
<dbReference type="KEGG" id="ncc:104966452"/>
<feature type="domain" description="Rhodanese" evidence="11">
    <location>
        <begin position="49"/>
        <end position="133"/>
    </location>
</feature>
<comment type="similarity">
    <text evidence="10">Belongs to the CEP41 family.</text>
</comment>
<dbReference type="InterPro" id="IPR001763">
    <property type="entry name" value="Rhodanese-like_dom"/>
</dbReference>
<dbReference type="RefSeq" id="XP_010793940.1">
    <property type="nucleotide sequence ID" value="XM_010795638.1"/>
</dbReference>
<name>A0A6I9Q0A3_9TELE</name>
<dbReference type="GO" id="GO:0015031">
    <property type="term" value="P:protein transport"/>
    <property type="evidence" value="ECO:0007669"/>
    <property type="project" value="UniProtKB-KW"/>
</dbReference>
<dbReference type="CDD" id="cd00158">
    <property type="entry name" value="RHOD"/>
    <property type="match status" value="1"/>
</dbReference>
<protein>
    <submittedName>
        <fullName evidence="13">Centrosomal protein of 41 kDa-like</fullName>
    </submittedName>
</protein>
<dbReference type="Proteomes" id="UP000504611">
    <property type="component" value="Unplaced"/>
</dbReference>
<reference evidence="13" key="1">
    <citation type="submission" date="2025-08" db="UniProtKB">
        <authorList>
            <consortium name="RefSeq"/>
        </authorList>
    </citation>
    <scope>IDENTIFICATION</scope>
    <source>
        <tissue evidence="13">Muscle</tissue>
    </source>
</reference>
<keyword evidence="8" id="KW-0206">Cytoskeleton</keyword>
<dbReference type="SUPFAM" id="SSF52821">
    <property type="entry name" value="Rhodanese/Cell cycle control phosphatase"/>
    <property type="match status" value="1"/>
</dbReference>
<dbReference type="PANTHER" id="PTHR44390">
    <property type="entry name" value="CENTROSOMAL PROTEIN OF 41 KDA"/>
    <property type="match status" value="1"/>
</dbReference>
<dbReference type="OrthoDB" id="70250at2759"/>
<proteinExistence type="inferred from homology"/>
<keyword evidence="6" id="KW-0653">Protein transport</keyword>
<evidence type="ECO:0000256" key="7">
    <source>
        <dbReference type="ARBA" id="ARBA00023069"/>
    </source>
</evidence>
<evidence type="ECO:0000256" key="1">
    <source>
        <dbReference type="ARBA" id="ARBA00004120"/>
    </source>
</evidence>
<organism evidence="12 13">
    <name type="scientific">Notothenia coriiceps</name>
    <name type="common">black rockcod</name>
    <dbReference type="NCBI Taxonomy" id="8208"/>
    <lineage>
        <taxon>Eukaryota</taxon>
        <taxon>Metazoa</taxon>
        <taxon>Chordata</taxon>
        <taxon>Craniata</taxon>
        <taxon>Vertebrata</taxon>
        <taxon>Euteleostomi</taxon>
        <taxon>Actinopterygii</taxon>
        <taxon>Neopterygii</taxon>
        <taxon>Teleostei</taxon>
        <taxon>Neoteleostei</taxon>
        <taxon>Acanthomorphata</taxon>
        <taxon>Eupercaria</taxon>
        <taxon>Perciformes</taxon>
        <taxon>Notothenioidei</taxon>
        <taxon>Nototheniidae</taxon>
        <taxon>Notothenia</taxon>
    </lineage>
</organism>
<keyword evidence="5" id="KW-0970">Cilium biogenesis/degradation</keyword>
<dbReference type="InterPro" id="IPR051889">
    <property type="entry name" value="CEP41"/>
</dbReference>
<evidence type="ECO:0000256" key="3">
    <source>
        <dbReference type="ARBA" id="ARBA00022448"/>
    </source>
</evidence>
<comment type="subcellular location">
    <subcellularLocation>
        <location evidence="1">Cytoplasm</location>
        <location evidence="1">Cytoskeleton</location>
        <location evidence="1">Cilium basal body</location>
    </subcellularLocation>
    <subcellularLocation>
        <location evidence="2">Cytoplasm</location>
        <location evidence="2">Cytoskeleton</location>
        <location evidence="2">Microtubule organizing center</location>
        <location evidence="2">Centrosome</location>
    </subcellularLocation>
</comment>
<gene>
    <name evidence="13" type="primary">LOC104966452</name>
</gene>
<evidence type="ECO:0000256" key="10">
    <source>
        <dbReference type="ARBA" id="ARBA00038465"/>
    </source>
</evidence>
<keyword evidence="4" id="KW-0963">Cytoplasm</keyword>
<dbReference type="Gene3D" id="3.40.250.10">
    <property type="entry name" value="Rhodanese-like domain"/>
    <property type="match status" value="1"/>
</dbReference>
<evidence type="ECO:0000313" key="13">
    <source>
        <dbReference type="RefSeq" id="XP_010793940.1"/>
    </source>
</evidence>
<keyword evidence="12" id="KW-1185">Reference proteome</keyword>
<dbReference type="PANTHER" id="PTHR44390:SF1">
    <property type="entry name" value="CENTROSOMAL PROTEIN OF 41 KDA"/>
    <property type="match status" value="1"/>
</dbReference>
<keyword evidence="9" id="KW-0966">Cell projection</keyword>
<dbReference type="Pfam" id="PF00581">
    <property type="entry name" value="Rhodanese"/>
    <property type="match status" value="1"/>
</dbReference>
<dbReference type="GO" id="GO:0060271">
    <property type="term" value="P:cilium assembly"/>
    <property type="evidence" value="ECO:0007669"/>
    <property type="project" value="TreeGrafter"/>
</dbReference>
<evidence type="ECO:0000256" key="9">
    <source>
        <dbReference type="ARBA" id="ARBA00023273"/>
    </source>
</evidence>
<dbReference type="AlphaFoldDB" id="A0A6I9Q0A3"/>
<sequence>FGAGVASLKCLPVCFSVISGVGELNVDRTNQRTERECVFSPDLTDRPYPDCPYLLLDVRDRDHFDCCHIISSHSFPIALLSRTMNPYTKDVLEYKNASGKIIIVYDEDERIATQSATMMCERGFENVYMLSGGKVSSLLPFDINVILNKDIVSCHIYISTLCWWL</sequence>
<accession>A0A6I9Q0A3</accession>
<evidence type="ECO:0000256" key="4">
    <source>
        <dbReference type="ARBA" id="ARBA00022490"/>
    </source>
</evidence>
<dbReference type="InterPro" id="IPR036873">
    <property type="entry name" value="Rhodanese-like_dom_sf"/>
</dbReference>
<keyword evidence="7" id="KW-0969">Cilium</keyword>
<evidence type="ECO:0000256" key="5">
    <source>
        <dbReference type="ARBA" id="ARBA00022794"/>
    </source>
</evidence>
<keyword evidence="3" id="KW-0813">Transport</keyword>
<evidence type="ECO:0000256" key="2">
    <source>
        <dbReference type="ARBA" id="ARBA00004300"/>
    </source>
</evidence>
<dbReference type="GO" id="GO:0036064">
    <property type="term" value="C:ciliary basal body"/>
    <property type="evidence" value="ECO:0007669"/>
    <property type="project" value="TreeGrafter"/>
</dbReference>
<evidence type="ECO:0000313" key="12">
    <source>
        <dbReference type="Proteomes" id="UP000504611"/>
    </source>
</evidence>
<dbReference type="GO" id="GO:0005813">
    <property type="term" value="C:centrosome"/>
    <property type="evidence" value="ECO:0007669"/>
    <property type="project" value="UniProtKB-SubCell"/>
</dbReference>
<evidence type="ECO:0000256" key="6">
    <source>
        <dbReference type="ARBA" id="ARBA00022927"/>
    </source>
</evidence>
<dbReference type="PROSITE" id="PS50206">
    <property type="entry name" value="RHODANESE_3"/>
    <property type="match status" value="1"/>
</dbReference>
<evidence type="ECO:0000256" key="8">
    <source>
        <dbReference type="ARBA" id="ARBA00023212"/>
    </source>
</evidence>